<reference evidence="1" key="1">
    <citation type="submission" date="2023-10" db="EMBL/GenBank/DDBJ databases">
        <authorList>
            <person name="Chen Y."/>
            <person name="Shah S."/>
            <person name="Dougan E. K."/>
            <person name="Thang M."/>
            <person name="Chan C."/>
        </authorList>
    </citation>
    <scope>NUCLEOTIDE SEQUENCE [LARGE SCALE GENOMIC DNA]</scope>
</reference>
<feature type="non-terminal residue" evidence="1">
    <location>
        <position position="1"/>
    </location>
</feature>
<evidence type="ECO:0000313" key="2">
    <source>
        <dbReference type="Proteomes" id="UP001189429"/>
    </source>
</evidence>
<organism evidence="1 2">
    <name type="scientific">Prorocentrum cordatum</name>
    <dbReference type="NCBI Taxonomy" id="2364126"/>
    <lineage>
        <taxon>Eukaryota</taxon>
        <taxon>Sar</taxon>
        <taxon>Alveolata</taxon>
        <taxon>Dinophyceae</taxon>
        <taxon>Prorocentrales</taxon>
        <taxon>Prorocentraceae</taxon>
        <taxon>Prorocentrum</taxon>
    </lineage>
</organism>
<accession>A0ABN9RGP8</accession>
<proteinExistence type="predicted"/>
<protein>
    <submittedName>
        <fullName evidence="1">Uncharacterized protein</fullName>
    </submittedName>
</protein>
<dbReference type="Proteomes" id="UP001189429">
    <property type="component" value="Unassembled WGS sequence"/>
</dbReference>
<feature type="non-terminal residue" evidence="1">
    <location>
        <position position="68"/>
    </location>
</feature>
<comment type="caution">
    <text evidence="1">The sequence shown here is derived from an EMBL/GenBank/DDBJ whole genome shotgun (WGS) entry which is preliminary data.</text>
</comment>
<dbReference type="EMBL" id="CAUYUJ010006670">
    <property type="protein sequence ID" value="CAK0818234.1"/>
    <property type="molecule type" value="Genomic_DNA"/>
</dbReference>
<name>A0ABN9RGP8_9DINO</name>
<gene>
    <name evidence="1" type="ORF">PCOR1329_LOCUS20580</name>
</gene>
<evidence type="ECO:0000313" key="1">
    <source>
        <dbReference type="EMBL" id="CAK0818234.1"/>
    </source>
</evidence>
<sequence length="68" mass="7475">VASARHVASEIESNHLYLQMVRDATAQTYVLHQRAALHALEDFSCGILEVSPDETEMGVEVHGANIKD</sequence>
<keyword evidence="2" id="KW-1185">Reference proteome</keyword>